<accession>A0ABN8ZYH2</accession>
<protein>
    <submittedName>
        <fullName evidence="2">Uncharacterized protein</fullName>
    </submittedName>
</protein>
<dbReference type="EMBL" id="OX459944">
    <property type="protein sequence ID" value="CAI9179050.1"/>
    <property type="molecule type" value="Genomic_DNA"/>
</dbReference>
<evidence type="ECO:0000256" key="1">
    <source>
        <dbReference type="SAM" id="MobiDB-lite"/>
    </source>
</evidence>
<feature type="compositionally biased region" description="Basic and acidic residues" evidence="1">
    <location>
        <begin position="49"/>
        <end position="64"/>
    </location>
</feature>
<sequence length="157" mass="16698">MAGDTAAPSVASRGAVAKADPGSVSPPCRPRSQMAAQTSPRSDVPVCGVKEEEKRGLSETRDWRGNVGRAPGPVGHHPTTWRTGKDGRHTWGGSQEVLPEEAAWARTAGADLLCRSCLGCGWECNHPLGPGARQGEGRAQWTQLGFRQETGSECRRV</sequence>
<feature type="region of interest" description="Disordered" evidence="1">
    <location>
        <begin position="1"/>
        <end position="93"/>
    </location>
</feature>
<name>A0ABN8ZYH2_RANTA</name>
<gene>
    <name evidence="2" type="ORF">MRATA1EN1_LOCUS28012</name>
</gene>
<reference evidence="2" key="1">
    <citation type="submission" date="2023-04" db="EMBL/GenBank/DDBJ databases">
        <authorList>
            <consortium name="ELIXIR-Norway"/>
        </authorList>
    </citation>
    <scope>NUCLEOTIDE SEQUENCE [LARGE SCALE GENOMIC DNA]</scope>
</reference>
<organism evidence="2 3">
    <name type="scientific">Rangifer tarandus platyrhynchus</name>
    <name type="common">Svalbard reindeer</name>
    <dbReference type="NCBI Taxonomy" id="3082113"/>
    <lineage>
        <taxon>Eukaryota</taxon>
        <taxon>Metazoa</taxon>
        <taxon>Chordata</taxon>
        <taxon>Craniata</taxon>
        <taxon>Vertebrata</taxon>
        <taxon>Euteleostomi</taxon>
        <taxon>Mammalia</taxon>
        <taxon>Eutheria</taxon>
        <taxon>Laurasiatheria</taxon>
        <taxon>Artiodactyla</taxon>
        <taxon>Ruminantia</taxon>
        <taxon>Pecora</taxon>
        <taxon>Cervidae</taxon>
        <taxon>Odocoileinae</taxon>
        <taxon>Rangifer</taxon>
    </lineage>
</organism>
<evidence type="ECO:0000313" key="3">
    <source>
        <dbReference type="Proteomes" id="UP001176941"/>
    </source>
</evidence>
<keyword evidence="3" id="KW-1185">Reference proteome</keyword>
<dbReference type="Proteomes" id="UP001176941">
    <property type="component" value="Chromosome 8"/>
</dbReference>
<proteinExistence type="predicted"/>
<evidence type="ECO:0000313" key="2">
    <source>
        <dbReference type="EMBL" id="CAI9179050.1"/>
    </source>
</evidence>